<reference evidence="3" key="1">
    <citation type="journal article" date="2018" name="Nat. Microbiol.">
        <title>Leveraging single-cell genomics to expand the fungal tree of life.</title>
        <authorList>
            <person name="Ahrendt S.R."/>
            <person name="Quandt C.A."/>
            <person name="Ciobanu D."/>
            <person name="Clum A."/>
            <person name="Salamov A."/>
            <person name="Andreopoulos B."/>
            <person name="Cheng J.F."/>
            <person name="Woyke T."/>
            <person name="Pelin A."/>
            <person name="Henrissat B."/>
            <person name="Reynolds N.K."/>
            <person name="Benny G.L."/>
            <person name="Smith M.E."/>
            <person name="James T.Y."/>
            <person name="Grigoriev I.V."/>
        </authorList>
    </citation>
    <scope>NUCLEOTIDE SEQUENCE [LARGE SCALE GENOMIC DNA]</scope>
</reference>
<name>A0A4P9WB19_9FUNG</name>
<protein>
    <submittedName>
        <fullName evidence="2">Uncharacterized protein</fullName>
    </submittedName>
</protein>
<feature type="compositionally biased region" description="Pro residues" evidence="1">
    <location>
        <begin position="12"/>
        <end position="26"/>
    </location>
</feature>
<proteinExistence type="predicted"/>
<dbReference type="OrthoDB" id="889336at2759"/>
<keyword evidence="3" id="KW-1185">Reference proteome</keyword>
<evidence type="ECO:0000313" key="2">
    <source>
        <dbReference type="EMBL" id="RKO87456.1"/>
    </source>
</evidence>
<evidence type="ECO:0000256" key="1">
    <source>
        <dbReference type="SAM" id="MobiDB-lite"/>
    </source>
</evidence>
<sequence>MLLRHFSRTTPRLPPPPPLPRLPPSPRFTSHWTRNTRMSAASDPGSDGGGGGGGNSGTNSGGGFQTFAAAATGNNQFDTYRLVQRLEAAGFSREVSEGIMSSLSEVVKER</sequence>
<feature type="region of interest" description="Disordered" evidence="1">
    <location>
        <begin position="1"/>
        <end position="66"/>
    </location>
</feature>
<dbReference type="Gene3D" id="1.20.5.340">
    <property type="match status" value="1"/>
</dbReference>
<evidence type="ECO:0000313" key="3">
    <source>
        <dbReference type="Proteomes" id="UP000269721"/>
    </source>
</evidence>
<gene>
    <name evidence="2" type="ORF">BDK51DRAFT_37050</name>
</gene>
<dbReference type="AlphaFoldDB" id="A0A4P9WB19"/>
<dbReference type="Proteomes" id="UP000269721">
    <property type="component" value="Unassembled WGS sequence"/>
</dbReference>
<dbReference type="EMBL" id="KZ997407">
    <property type="protein sequence ID" value="RKO87456.1"/>
    <property type="molecule type" value="Genomic_DNA"/>
</dbReference>
<organism evidence="2 3">
    <name type="scientific">Blyttiomyces helicus</name>
    <dbReference type="NCBI Taxonomy" id="388810"/>
    <lineage>
        <taxon>Eukaryota</taxon>
        <taxon>Fungi</taxon>
        <taxon>Fungi incertae sedis</taxon>
        <taxon>Chytridiomycota</taxon>
        <taxon>Chytridiomycota incertae sedis</taxon>
        <taxon>Chytridiomycetes</taxon>
        <taxon>Chytridiomycetes incertae sedis</taxon>
        <taxon>Blyttiomyces</taxon>
    </lineage>
</organism>
<feature type="compositionally biased region" description="Gly residues" evidence="1">
    <location>
        <begin position="46"/>
        <end position="64"/>
    </location>
</feature>
<accession>A0A4P9WB19</accession>